<protein>
    <submittedName>
        <fullName evidence="1">Uncharacterized protein</fullName>
    </submittedName>
</protein>
<evidence type="ECO:0000313" key="3">
    <source>
        <dbReference type="Proteomes" id="UP000029867"/>
    </source>
</evidence>
<gene>
    <name evidence="2" type="ORF">JL09_g6878</name>
    <name evidence="1" type="ORF">JL09_g6886</name>
</gene>
<reference evidence="1" key="2">
    <citation type="submission" date="2014-08" db="EMBL/GenBank/DDBJ databases">
        <title>Exploiting Issatchenkia orientalis SD108 for Succinic Acid Production.</title>
        <authorList>
            <person name="Xiao H."/>
            <person name="Shao Z."/>
            <person name="Jiang Y."/>
            <person name="Dole S."/>
            <person name="Zhao H."/>
        </authorList>
    </citation>
    <scope>NUCLEOTIDE SEQUENCE [LARGE SCALE GENOMIC DNA]</scope>
    <source>
        <strain evidence="1">SD108</strain>
    </source>
</reference>
<sequence>MQQVHGVKAIQVLTLLMMGSLTKIT</sequence>
<organism evidence="1 3">
    <name type="scientific">Pichia kudriavzevii</name>
    <name type="common">Yeast</name>
    <name type="synonym">Issatchenkia orientalis</name>
    <dbReference type="NCBI Taxonomy" id="4909"/>
    <lineage>
        <taxon>Eukaryota</taxon>
        <taxon>Fungi</taxon>
        <taxon>Dikarya</taxon>
        <taxon>Ascomycota</taxon>
        <taxon>Saccharomycotina</taxon>
        <taxon>Pichiomycetes</taxon>
        <taxon>Pichiales</taxon>
        <taxon>Pichiaceae</taxon>
        <taxon>Pichia</taxon>
    </lineage>
</organism>
<accession>A0A099NKR6</accession>
<reference evidence="3" key="1">
    <citation type="journal article" date="2014" name="Microb. Cell Fact.">
        <title>Exploiting Issatchenkia orientalis SD108 for succinic acid production.</title>
        <authorList>
            <person name="Xiao H."/>
            <person name="Shao Z."/>
            <person name="Jiang Y."/>
            <person name="Dole S."/>
            <person name="Zhao H."/>
        </authorList>
    </citation>
    <scope>NUCLEOTIDE SEQUENCE [LARGE SCALE GENOMIC DNA]</scope>
    <source>
        <strain evidence="3">SD108</strain>
    </source>
</reference>
<dbReference type="EMBL" id="JQFK01002176">
    <property type="protein sequence ID" value="KGK32507.1"/>
    <property type="molecule type" value="Genomic_DNA"/>
</dbReference>
<dbReference type="HOGENOM" id="CLU_3419438_0_0_1"/>
<evidence type="ECO:0000313" key="1">
    <source>
        <dbReference type="EMBL" id="KGK32507.1"/>
    </source>
</evidence>
<evidence type="ECO:0000313" key="2">
    <source>
        <dbReference type="EMBL" id="KGK32515.1"/>
    </source>
</evidence>
<proteinExistence type="predicted"/>
<dbReference type="Proteomes" id="UP000029867">
    <property type="component" value="Unassembled WGS sequence"/>
</dbReference>
<dbReference type="AlphaFoldDB" id="A0A099NKR6"/>
<dbReference type="EMBL" id="JQFK01002166">
    <property type="protein sequence ID" value="KGK32515.1"/>
    <property type="molecule type" value="Genomic_DNA"/>
</dbReference>
<name>A0A099NKR6_PICKU</name>
<comment type="caution">
    <text evidence="1">The sequence shown here is derived from an EMBL/GenBank/DDBJ whole genome shotgun (WGS) entry which is preliminary data.</text>
</comment>